<gene>
    <name evidence="6" type="primary">UBC7</name>
    <name evidence="6" type="ORF">LPJ64_004325</name>
</gene>
<feature type="active site" description="Glycyl thioester intermediate" evidence="3">
    <location>
        <position position="94"/>
    </location>
</feature>
<protein>
    <submittedName>
        <fullName evidence="6">Ubiquitin-conjugating enzyme E2 7</fullName>
        <ecNumber evidence="6">2.3.2.23</ecNumber>
    </submittedName>
</protein>
<dbReference type="SUPFAM" id="SSF54495">
    <property type="entry name" value="UBC-like"/>
    <property type="match status" value="1"/>
</dbReference>
<dbReference type="InterPro" id="IPR016135">
    <property type="entry name" value="UBQ-conjugating_enzyme/RWD"/>
</dbReference>
<name>A0A9W7XJC7_9FUNG</name>
<dbReference type="PANTHER" id="PTHR24067">
    <property type="entry name" value="UBIQUITIN-CONJUGATING ENZYME E2"/>
    <property type="match status" value="1"/>
</dbReference>
<keyword evidence="4" id="KW-0067">ATP-binding</keyword>
<keyword evidence="7" id="KW-1185">Reference proteome</keyword>
<dbReference type="SMART" id="SM00212">
    <property type="entry name" value="UBCc"/>
    <property type="match status" value="1"/>
</dbReference>
<reference evidence="6" key="1">
    <citation type="submission" date="2022-07" db="EMBL/GenBank/DDBJ databases">
        <title>Phylogenomic reconstructions and comparative analyses of Kickxellomycotina fungi.</title>
        <authorList>
            <person name="Reynolds N.K."/>
            <person name="Stajich J.E."/>
            <person name="Barry K."/>
            <person name="Grigoriev I.V."/>
            <person name="Crous P."/>
            <person name="Smith M.E."/>
        </authorList>
    </citation>
    <scope>NUCLEOTIDE SEQUENCE</scope>
    <source>
        <strain evidence="6">NBRC 105413</strain>
    </source>
</reference>
<proteinExistence type="inferred from homology"/>
<keyword evidence="4" id="KW-0547">Nucleotide-binding</keyword>
<organism evidence="6 7">
    <name type="scientific">Coemansia asiatica</name>
    <dbReference type="NCBI Taxonomy" id="1052880"/>
    <lineage>
        <taxon>Eukaryota</taxon>
        <taxon>Fungi</taxon>
        <taxon>Fungi incertae sedis</taxon>
        <taxon>Zoopagomycota</taxon>
        <taxon>Kickxellomycotina</taxon>
        <taxon>Kickxellomycetes</taxon>
        <taxon>Kickxellales</taxon>
        <taxon>Kickxellaceae</taxon>
        <taxon>Coemansia</taxon>
    </lineage>
</organism>
<feature type="domain" description="UBC core" evidence="5">
    <location>
        <begin position="9"/>
        <end position="169"/>
    </location>
</feature>
<sequence length="171" mass="19618">MEDCANFRAASIKLSKELKELSNASNPSFSVGLVDEDNLFEWNVTIFGSPDTYYEGGMFKAVMKFPKNYPYEPPSLRFTSDLWHPNVYEDGRVCISILHRAELDQSGYEDISERWSPAQTVESILISVIAMLNSPNDESPANVDAAKMWREDKSAYRKKVQRCVERSMEDW</sequence>
<keyword evidence="6" id="KW-0012">Acyltransferase</keyword>
<evidence type="ECO:0000256" key="1">
    <source>
        <dbReference type="ARBA" id="ARBA00022679"/>
    </source>
</evidence>
<dbReference type="GO" id="GO:0005524">
    <property type="term" value="F:ATP binding"/>
    <property type="evidence" value="ECO:0007669"/>
    <property type="project" value="UniProtKB-UniRule"/>
</dbReference>
<dbReference type="Pfam" id="PF00179">
    <property type="entry name" value="UQ_con"/>
    <property type="match status" value="1"/>
</dbReference>
<dbReference type="EMBL" id="JANBOH010000205">
    <property type="protein sequence ID" value="KAJ1643944.1"/>
    <property type="molecule type" value="Genomic_DNA"/>
</dbReference>
<comment type="similarity">
    <text evidence="4">Belongs to the ubiquitin-conjugating enzyme family.</text>
</comment>
<dbReference type="InterPro" id="IPR023313">
    <property type="entry name" value="UBQ-conjugating_AS"/>
</dbReference>
<accession>A0A9W7XJC7</accession>
<dbReference type="Proteomes" id="UP001145021">
    <property type="component" value="Unassembled WGS sequence"/>
</dbReference>
<dbReference type="PROSITE" id="PS00183">
    <property type="entry name" value="UBC_1"/>
    <property type="match status" value="1"/>
</dbReference>
<keyword evidence="2 4" id="KW-0833">Ubl conjugation pathway</keyword>
<dbReference type="EC" id="2.3.2.23" evidence="6"/>
<evidence type="ECO:0000256" key="3">
    <source>
        <dbReference type="PROSITE-ProRule" id="PRU10133"/>
    </source>
</evidence>
<dbReference type="Gene3D" id="3.10.110.10">
    <property type="entry name" value="Ubiquitin Conjugating Enzyme"/>
    <property type="match status" value="1"/>
</dbReference>
<dbReference type="CDD" id="cd23795">
    <property type="entry name" value="UBCc_UBE2G1"/>
    <property type="match status" value="1"/>
</dbReference>
<dbReference type="GO" id="GO:0061631">
    <property type="term" value="F:ubiquitin conjugating enzyme activity"/>
    <property type="evidence" value="ECO:0007669"/>
    <property type="project" value="UniProtKB-EC"/>
</dbReference>
<comment type="caution">
    <text evidence="6">The sequence shown here is derived from an EMBL/GenBank/DDBJ whole genome shotgun (WGS) entry which is preliminary data.</text>
</comment>
<dbReference type="FunFam" id="3.10.110.10:FF:000051">
    <property type="entry name" value="ubiquitin-conjugating enzyme E2 R2-like"/>
    <property type="match status" value="1"/>
</dbReference>
<evidence type="ECO:0000259" key="5">
    <source>
        <dbReference type="PROSITE" id="PS50127"/>
    </source>
</evidence>
<evidence type="ECO:0000313" key="7">
    <source>
        <dbReference type="Proteomes" id="UP001145021"/>
    </source>
</evidence>
<evidence type="ECO:0000256" key="4">
    <source>
        <dbReference type="RuleBase" id="RU362109"/>
    </source>
</evidence>
<dbReference type="PROSITE" id="PS50127">
    <property type="entry name" value="UBC_2"/>
    <property type="match status" value="1"/>
</dbReference>
<dbReference type="InterPro" id="IPR050113">
    <property type="entry name" value="Ub_conjugating_enzyme"/>
</dbReference>
<dbReference type="AlphaFoldDB" id="A0A9W7XJC7"/>
<evidence type="ECO:0000256" key="2">
    <source>
        <dbReference type="ARBA" id="ARBA00022786"/>
    </source>
</evidence>
<dbReference type="InterPro" id="IPR000608">
    <property type="entry name" value="UBC"/>
</dbReference>
<keyword evidence="1 6" id="KW-0808">Transferase</keyword>
<evidence type="ECO:0000313" key="6">
    <source>
        <dbReference type="EMBL" id="KAJ1643944.1"/>
    </source>
</evidence>